<accession>A0A9Q3YQ15</accession>
<dbReference type="SUPFAM" id="SSF56112">
    <property type="entry name" value="Protein kinase-like (PK-like)"/>
    <property type="match status" value="1"/>
</dbReference>
<reference evidence="1" key="1">
    <citation type="submission" date="2021-10" db="EMBL/GenBank/DDBJ databases">
        <title>The diversity and Nitrogen Metabolism of Culturable Nitrate-Utilizing Bacteria Within the Oxygen Minimum Zone of the Changjiang (Yangtze River)Estuary.</title>
        <authorList>
            <person name="Zhang D."/>
            <person name="Zheng J."/>
            <person name="Liu S."/>
            <person name="He W."/>
        </authorList>
    </citation>
    <scope>NUCLEOTIDE SEQUENCE</scope>
    <source>
        <strain evidence="1">FXH-223</strain>
    </source>
</reference>
<gene>
    <name evidence="1" type="ORF">LL252_01200</name>
</gene>
<keyword evidence="2" id="KW-1185">Reference proteome</keyword>
<dbReference type="RefSeq" id="WP_204431150.1">
    <property type="nucleotide sequence ID" value="NZ_ARXL01000024.1"/>
</dbReference>
<dbReference type="AlphaFoldDB" id="A0A9Q3YQ15"/>
<dbReference type="Proteomes" id="UP001108027">
    <property type="component" value="Unassembled WGS sequence"/>
</dbReference>
<keyword evidence="1" id="KW-0418">Kinase</keyword>
<organism evidence="1 2">
    <name type="scientific">Alloalcanivorax marinus</name>
    <dbReference type="NCBI Taxonomy" id="1177169"/>
    <lineage>
        <taxon>Bacteria</taxon>
        <taxon>Pseudomonadati</taxon>
        <taxon>Pseudomonadota</taxon>
        <taxon>Gammaproteobacteria</taxon>
        <taxon>Oceanospirillales</taxon>
        <taxon>Alcanivoracaceae</taxon>
        <taxon>Alloalcanivorax</taxon>
    </lineage>
</organism>
<dbReference type="InterPro" id="IPR011009">
    <property type="entry name" value="Kinase-like_dom_sf"/>
</dbReference>
<protein>
    <submittedName>
        <fullName evidence="1">Serine/threonine-protein kinase</fullName>
    </submittedName>
</protein>
<evidence type="ECO:0000313" key="2">
    <source>
        <dbReference type="Proteomes" id="UP001108027"/>
    </source>
</evidence>
<dbReference type="Gene3D" id="1.10.510.10">
    <property type="entry name" value="Transferase(Phosphotransferase) domain 1"/>
    <property type="match status" value="1"/>
</dbReference>
<dbReference type="EMBL" id="JAJGNA010000001">
    <property type="protein sequence ID" value="MCC4307173.1"/>
    <property type="molecule type" value="Genomic_DNA"/>
</dbReference>
<proteinExistence type="predicted"/>
<evidence type="ECO:0000313" key="1">
    <source>
        <dbReference type="EMBL" id="MCC4307173.1"/>
    </source>
</evidence>
<name>A0A9Q3YQ15_9GAMM</name>
<dbReference type="GO" id="GO:0016301">
    <property type="term" value="F:kinase activity"/>
    <property type="evidence" value="ECO:0007669"/>
    <property type="project" value="UniProtKB-KW"/>
</dbReference>
<sequence>MIHIHPLSRAQLERVVADSQVVERDGHGIKVLRLRDGRYLKYFRRKRFFNRELLSPAAVRFARHARRLERLRIPTLRVESLHRIIGEPHTVAVYQPMPGETLRALLARGEMDGQLMYRVGVFLARLHRQGVFFRSVHPGNIVIDGFRIGLIDVLDMKVRPWSMSRWARRRNWLHFLRCVEDRAHWRPEWIEALLFGYRDAADLPMREVGEVAERIRDFLF</sequence>
<keyword evidence="1" id="KW-0808">Transferase</keyword>
<comment type="caution">
    <text evidence="1">The sequence shown here is derived from an EMBL/GenBank/DDBJ whole genome shotgun (WGS) entry which is preliminary data.</text>
</comment>